<sequence>MDNDRVLLCEGLGRKRTKDKSNRNLRAWLVLSGQGELLKQKRQSPKEKRGVDTRSKTYHTRKQNVRTFIQRIQCVQLHYIRNKSTRQYLPSHYSIRTLWKDYNNENSALLGIKYHVSRDLFIYDFNISFNTPAMHACSDYIRLNAMISSVNSAEKNDLLAQHKLHKLISKAFYDILKTEEPFVLKLPCESQKNLLLPKLLVIPFYLQSGYLADFEKIVKKRETIISPQKYRTIFEEYATVKTVGEEVPACDCKGALGGVIKPPSQLHCKFASAKIITLTIGVPVKPAKCTNANKMLTKHFGPDW</sequence>
<dbReference type="EMBL" id="JARBHB010000003">
    <property type="protein sequence ID" value="KAJ8890540.1"/>
    <property type="molecule type" value="Genomic_DNA"/>
</dbReference>
<dbReference type="Proteomes" id="UP001159363">
    <property type="component" value="Chromosome 3"/>
</dbReference>
<proteinExistence type="predicted"/>
<comment type="caution">
    <text evidence="1">The sequence shown here is derived from an EMBL/GenBank/DDBJ whole genome shotgun (WGS) entry which is preliminary data.</text>
</comment>
<protein>
    <submittedName>
        <fullName evidence="1">Uncharacterized protein</fullName>
    </submittedName>
</protein>
<organism evidence="1 2">
    <name type="scientific">Dryococelus australis</name>
    <dbReference type="NCBI Taxonomy" id="614101"/>
    <lineage>
        <taxon>Eukaryota</taxon>
        <taxon>Metazoa</taxon>
        <taxon>Ecdysozoa</taxon>
        <taxon>Arthropoda</taxon>
        <taxon>Hexapoda</taxon>
        <taxon>Insecta</taxon>
        <taxon>Pterygota</taxon>
        <taxon>Neoptera</taxon>
        <taxon>Polyneoptera</taxon>
        <taxon>Phasmatodea</taxon>
        <taxon>Verophasmatodea</taxon>
        <taxon>Anareolatae</taxon>
        <taxon>Phasmatidae</taxon>
        <taxon>Eurycanthinae</taxon>
        <taxon>Dryococelus</taxon>
    </lineage>
</organism>
<evidence type="ECO:0000313" key="1">
    <source>
        <dbReference type="EMBL" id="KAJ8890540.1"/>
    </source>
</evidence>
<keyword evidence="2" id="KW-1185">Reference proteome</keyword>
<dbReference type="PANTHER" id="PTHR10773">
    <property type="entry name" value="DNA-DIRECTED RNA POLYMERASES I, II, AND III SUBUNIT RPABC2"/>
    <property type="match status" value="1"/>
</dbReference>
<accession>A0ABQ9I1K9</accession>
<dbReference type="PANTHER" id="PTHR10773:SF19">
    <property type="match status" value="1"/>
</dbReference>
<evidence type="ECO:0000313" key="2">
    <source>
        <dbReference type="Proteomes" id="UP001159363"/>
    </source>
</evidence>
<reference evidence="1 2" key="1">
    <citation type="submission" date="2023-02" db="EMBL/GenBank/DDBJ databases">
        <title>LHISI_Scaffold_Assembly.</title>
        <authorList>
            <person name="Stuart O.P."/>
            <person name="Cleave R."/>
            <person name="Magrath M.J.L."/>
            <person name="Mikheyev A.S."/>
        </authorList>
    </citation>
    <scope>NUCLEOTIDE SEQUENCE [LARGE SCALE GENOMIC DNA]</scope>
    <source>
        <strain evidence="1">Daus_M_001</strain>
        <tissue evidence="1">Leg muscle</tissue>
    </source>
</reference>
<gene>
    <name evidence="1" type="ORF">PR048_010049</name>
</gene>
<name>A0ABQ9I1K9_9NEOP</name>